<proteinExistence type="predicted"/>
<dbReference type="EMBL" id="CM020619">
    <property type="protein sequence ID" value="KAK1866509.1"/>
    <property type="molecule type" value="Genomic_DNA"/>
</dbReference>
<organism evidence="1 2">
    <name type="scientific">Pyropia yezoensis</name>
    <name type="common">Susabi-nori</name>
    <name type="synonym">Porphyra yezoensis</name>
    <dbReference type="NCBI Taxonomy" id="2788"/>
    <lineage>
        <taxon>Eukaryota</taxon>
        <taxon>Rhodophyta</taxon>
        <taxon>Bangiophyceae</taxon>
        <taxon>Bangiales</taxon>
        <taxon>Bangiaceae</taxon>
        <taxon>Pyropia</taxon>
    </lineage>
</organism>
<gene>
    <name evidence="1" type="ORF">I4F81_009026</name>
</gene>
<comment type="caution">
    <text evidence="1">The sequence shown here is derived from an EMBL/GenBank/DDBJ whole genome shotgun (WGS) entry which is preliminary data.</text>
</comment>
<accession>A0ACC3C896</accession>
<name>A0ACC3C896_PYRYE</name>
<evidence type="ECO:0000313" key="1">
    <source>
        <dbReference type="EMBL" id="KAK1866509.1"/>
    </source>
</evidence>
<dbReference type="Proteomes" id="UP000798662">
    <property type="component" value="Chromosome 2"/>
</dbReference>
<sequence>MAGDGVDGDVTVSNGVPPTPPPKRHVDCARLGMLGDLVEGAAAGPSPPCAPTGQNHENDPARVIVVCTPGLSKTMGALHPVGALWEGPVNLLRTRAQHKDFVERLEAAGATVHDVRAVLERDARRSVTARLALEDLAARCLSYELHPDAKRIAAEANSGPAAARGHLYHVSPEYKSLVLEKMDVAQLVEIILTRPTVTVVPSLRDTGLTASYAFNPLANIIFCRDQQVTTRKGIVMARLRSTQRHHEVDVLEFCLRKLSLRVIGRVTEPNAFLEGGDFFPAGPDLCFIGVGPRTNMQAVSYMLENDLFGTRRVAVVRDDYERQQTRMHLDTVFNLLTSDCCLMLRDMMGGDSPTRRLVDEWVRDAEGAPYVKGRVDVEFSLYVRENGYNIIPIDGEDQLAYGCNALNLGGGRVLSVHQKTAREIARSPFFSGDVQFMPFDAVTAMYGAVHCCSQVVQREADYTPFSPLAHTMRLEKCYVCSSTVYPGHGTMFVRNDSKSFRFCRSKCRKLFAMKKNPRHLRWTKAFRAAAGKELVVDATFEFERRRNVVAKYDREVMASSLRAMTKVSEVKVLRQADFHRRRMRAKEVTERKDGIRDLTQSIQLVEPVLVRERAEARARVGQAMREEEPQARMAVDE</sequence>
<evidence type="ECO:0000313" key="2">
    <source>
        <dbReference type="Proteomes" id="UP000798662"/>
    </source>
</evidence>
<reference evidence="1" key="1">
    <citation type="submission" date="2019-11" db="EMBL/GenBank/DDBJ databases">
        <title>Nori genome reveals adaptations in red seaweeds to the harsh intertidal environment.</title>
        <authorList>
            <person name="Wang D."/>
            <person name="Mao Y."/>
        </authorList>
    </citation>
    <scope>NUCLEOTIDE SEQUENCE</scope>
    <source>
        <tissue evidence="1">Gametophyte</tissue>
    </source>
</reference>
<protein>
    <submittedName>
        <fullName evidence="1">Uncharacterized protein</fullName>
    </submittedName>
</protein>
<keyword evidence="2" id="KW-1185">Reference proteome</keyword>